<reference evidence="2" key="2">
    <citation type="submission" date="2019-10" db="EMBL/GenBank/DDBJ databases">
        <title>A de novo genome assembly of a pear dwarfing rootstock.</title>
        <authorList>
            <person name="Wang F."/>
            <person name="Wang J."/>
            <person name="Li S."/>
            <person name="Zhang Y."/>
            <person name="Fang M."/>
            <person name="Ma L."/>
            <person name="Zhao Y."/>
            <person name="Jiang S."/>
        </authorList>
    </citation>
    <scope>NUCLEOTIDE SEQUENCE [LARGE SCALE GENOMIC DNA]</scope>
</reference>
<evidence type="ECO:0000313" key="2">
    <source>
        <dbReference type="Proteomes" id="UP000327157"/>
    </source>
</evidence>
<reference evidence="1 2" key="3">
    <citation type="submission" date="2019-11" db="EMBL/GenBank/DDBJ databases">
        <title>A de novo genome assembly of a pear dwarfing rootstock.</title>
        <authorList>
            <person name="Wang F."/>
            <person name="Wang J."/>
            <person name="Li S."/>
            <person name="Zhang Y."/>
            <person name="Fang M."/>
            <person name="Ma L."/>
            <person name="Zhao Y."/>
            <person name="Jiang S."/>
        </authorList>
    </citation>
    <scope>NUCLEOTIDE SEQUENCE [LARGE SCALE GENOMIC DNA]</scope>
    <source>
        <strain evidence="1">S2</strain>
        <tissue evidence="1">Leaf</tissue>
    </source>
</reference>
<sequence length="92" mass="9955">MVICVHRRPLSTTLACFTPTCCGVTREEAREKKMWAGIARIHGVAHLDAFVDHGQESQSLEGGEGGDKGRGRWVADEFAMAWGVVGASAVER</sequence>
<evidence type="ECO:0000313" key="1">
    <source>
        <dbReference type="EMBL" id="KAB2631376.1"/>
    </source>
</evidence>
<accession>A0A5N5HU08</accession>
<dbReference type="AlphaFoldDB" id="A0A5N5HU08"/>
<organism evidence="1 2">
    <name type="scientific">Pyrus ussuriensis x Pyrus communis</name>
    <dbReference type="NCBI Taxonomy" id="2448454"/>
    <lineage>
        <taxon>Eukaryota</taxon>
        <taxon>Viridiplantae</taxon>
        <taxon>Streptophyta</taxon>
        <taxon>Embryophyta</taxon>
        <taxon>Tracheophyta</taxon>
        <taxon>Spermatophyta</taxon>
        <taxon>Magnoliopsida</taxon>
        <taxon>eudicotyledons</taxon>
        <taxon>Gunneridae</taxon>
        <taxon>Pentapetalae</taxon>
        <taxon>rosids</taxon>
        <taxon>fabids</taxon>
        <taxon>Rosales</taxon>
        <taxon>Rosaceae</taxon>
        <taxon>Amygdaloideae</taxon>
        <taxon>Maleae</taxon>
        <taxon>Pyrus</taxon>
    </lineage>
</organism>
<proteinExistence type="predicted"/>
<reference evidence="1 2" key="1">
    <citation type="submission" date="2019-09" db="EMBL/GenBank/DDBJ databases">
        <authorList>
            <person name="Ou C."/>
        </authorList>
    </citation>
    <scope>NUCLEOTIDE SEQUENCE [LARGE SCALE GENOMIC DNA]</scope>
    <source>
        <strain evidence="1">S2</strain>
        <tissue evidence="1">Leaf</tissue>
    </source>
</reference>
<keyword evidence="2" id="KW-1185">Reference proteome</keyword>
<gene>
    <name evidence="1" type="ORF">D8674_008895</name>
</gene>
<dbReference type="EMBL" id="SMOL01000143">
    <property type="protein sequence ID" value="KAB2631376.1"/>
    <property type="molecule type" value="Genomic_DNA"/>
</dbReference>
<comment type="caution">
    <text evidence="1">The sequence shown here is derived from an EMBL/GenBank/DDBJ whole genome shotgun (WGS) entry which is preliminary data.</text>
</comment>
<dbReference type="Proteomes" id="UP000327157">
    <property type="component" value="Chromosome 12"/>
</dbReference>
<name>A0A5N5HU08_9ROSA</name>
<protein>
    <submittedName>
        <fullName evidence="1">Uncharacterized protein</fullName>
    </submittedName>
</protein>